<proteinExistence type="predicted"/>
<comment type="caution">
    <text evidence="2">The sequence shown here is derived from an EMBL/GenBank/DDBJ whole genome shotgun (WGS) entry which is preliminary data.</text>
</comment>
<evidence type="ECO:0000256" key="1">
    <source>
        <dbReference type="SAM" id="Phobius"/>
    </source>
</evidence>
<keyword evidence="3" id="KW-1185">Reference proteome</keyword>
<accession>A0A1Q8CNG0</accession>
<organism evidence="2 3">
    <name type="scientific">Actinophytocola xanthii</name>
    <dbReference type="NCBI Taxonomy" id="1912961"/>
    <lineage>
        <taxon>Bacteria</taxon>
        <taxon>Bacillati</taxon>
        <taxon>Actinomycetota</taxon>
        <taxon>Actinomycetes</taxon>
        <taxon>Pseudonocardiales</taxon>
        <taxon>Pseudonocardiaceae</taxon>
    </lineage>
</organism>
<keyword evidence="1" id="KW-1133">Transmembrane helix</keyword>
<dbReference type="Proteomes" id="UP000185596">
    <property type="component" value="Unassembled WGS sequence"/>
</dbReference>
<feature type="transmembrane region" description="Helical" evidence="1">
    <location>
        <begin position="222"/>
        <end position="240"/>
    </location>
</feature>
<name>A0A1Q8CNG0_9PSEU</name>
<reference evidence="2 3" key="1">
    <citation type="submission" date="2016-12" db="EMBL/GenBank/DDBJ databases">
        <title>The draft genome sequence of Actinophytocola sp. 11-183.</title>
        <authorList>
            <person name="Wang W."/>
            <person name="Yuan L."/>
        </authorList>
    </citation>
    <scope>NUCLEOTIDE SEQUENCE [LARGE SCALE GENOMIC DNA]</scope>
    <source>
        <strain evidence="2 3">11-183</strain>
    </source>
</reference>
<dbReference type="PANTHER" id="PTHR33802:SF1">
    <property type="entry name" value="XK-RELATED PROTEIN"/>
    <property type="match status" value="1"/>
</dbReference>
<dbReference type="AlphaFoldDB" id="A0A1Q8CNG0"/>
<protein>
    <submittedName>
        <fullName evidence="2">Tryptophan-rich sensory protein</fullName>
    </submittedName>
</protein>
<gene>
    <name evidence="2" type="ORF">BU204_19360</name>
</gene>
<feature type="transmembrane region" description="Helical" evidence="1">
    <location>
        <begin position="110"/>
        <end position="130"/>
    </location>
</feature>
<sequence length="247" mass="24969">MTNRNVDMGRAAAVVGAAALQVAAGAVGGPGLVGEPVGEVANAYPTLLLPGGGAFAIWSLIYVLFAALAVRQAFPSQRHRTVHRRTGWWLAAAGLLNAAWIALFTQRLVGAAQVVIVALLACLVVAALRLRREPAEDWADRLLLHLPVAIYTGWVAVATVAGAATTSAFLGAAPSAPVAVAAVLLTGAAAAFAALRLPAVLGFAAAVCWALGWIAVATPDTAVRVAALVAVGVVVVGAVVRRGRALG</sequence>
<evidence type="ECO:0000313" key="3">
    <source>
        <dbReference type="Proteomes" id="UP000185596"/>
    </source>
</evidence>
<dbReference type="OrthoDB" id="5189031at2"/>
<keyword evidence="1" id="KW-0472">Membrane</keyword>
<feature type="transmembrane region" description="Helical" evidence="1">
    <location>
        <begin position="199"/>
        <end position="216"/>
    </location>
</feature>
<feature type="transmembrane region" description="Helical" evidence="1">
    <location>
        <begin position="86"/>
        <end position="104"/>
    </location>
</feature>
<feature type="transmembrane region" description="Helical" evidence="1">
    <location>
        <begin position="49"/>
        <end position="74"/>
    </location>
</feature>
<dbReference type="EMBL" id="MSIE01000035">
    <property type="protein sequence ID" value="OLF15876.1"/>
    <property type="molecule type" value="Genomic_DNA"/>
</dbReference>
<dbReference type="STRING" id="1912961.BU204_19360"/>
<dbReference type="InterPro" id="IPR038330">
    <property type="entry name" value="TspO/MBR-related_sf"/>
</dbReference>
<dbReference type="PANTHER" id="PTHR33802">
    <property type="entry name" value="SI:CH211-161H7.5-RELATED"/>
    <property type="match status" value="1"/>
</dbReference>
<feature type="transmembrane region" description="Helical" evidence="1">
    <location>
        <begin position="142"/>
        <end position="163"/>
    </location>
</feature>
<feature type="transmembrane region" description="Helical" evidence="1">
    <location>
        <begin position="169"/>
        <end position="192"/>
    </location>
</feature>
<evidence type="ECO:0000313" key="2">
    <source>
        <dbReference type="EMBL" id="OLF15876.1"/>
    </source>
</evidence>
<dbReference type="RefSeq" id="WP_075127119.1">
    <property type="nucleotide sequence ID" value="NZ_MSIE01000035.1"/>
</dbReference>
<keyword evidence="1" id="KW-0812">Transmembrane</keyword>
<dbReference type="Gene3D" id="1.20.1260.100">
    <property type="entry name" value="TspO/MBR protein"/>
    <property type="match status" value="1"/>
</dbReference>